<dbReference type="PRINTS" id="PR00073">
    <property type="entry name" value="COPRGNOXDASE"/>
</dbReference>
<dbReference type="Proteomes" id="UP000011058">
    <property type="component" value="Chromosome"/>
</dbReference>
<dbReference type="GO" id="GO:0005737">
    <property type="term" value="C:cytoplasm"/>
    <property type="evidence" value="ECO:0007669"/>
    <property type="project" value="TreeGrafter"/>
</dbReference>
<dbReference type="EC" id="1.3.3.3" evidence="4"/>
<dbReference type="EMBL" id="HE796683">
    <property type="protein sequence ID" value="CCH01314.1"/>
    <property type="molecule type" value="Genomic_DNA"/>
</dbReference>
<dbReference type="KEGG" id="fae:FAES_3306"/>
<comment type="similarity">
    <text evidence="2">Belongs to the aerobic coproporphyrinogen-III oxidase family.</text>
</comment>
<dbReference type="GO" id="GO:0004109">
    <property type="term" value="F:coproporphyrinogen oxidase activity"/>
    <property type="evidence" value="ECO:0007669"/>
    <property type="project" value="UniProtKB-EC"/>
</dbReference>
<dbReference type="SUPFAM" id="SSF102886">
    <property type="entry name" value="Coproporphyrinogen III oxidase"/>
    <property type="match status" value="1"/>
</dbReference>
<keyword evidence="5 9" id="KW-0560">Oxidoreductase</keyword>
<organism evidence="9 10">
    <name type="scientific">Fibrella aestuarina BUZ 2</name>
    <dbReference type="NCBI Taxonomy" id="1166018"/>
    <lineage>
        <taxon>Bacteria</taxon>
        <taxon>Pseudomonadati</taxon>
        <taxon>Bacteroidota</taxon>
        <taxon>Cytophagia</taxon>
        <taxon>Cytophagales</taxon>
        <taxon>Spirosomataceae</taxon>
        <taxon>Fibrella</taxon>
    </lineage>
</organism>
<dbReference type="HOGENOM" id="CLU_026169_0_1_10"/>
<proteinExistence type="inferred from homology"/>
<evidence type="ECO:0000256" key="1">
    <source>
        <dbReference type="ARBA" id="ARBA00005168"/>
    </source>
</evidence>
<dbReference type="PANTHER" id="PTHR10755">
    <property type="entry name" value="COPROPORPHYRINOGEN III OXIDASE, MITOCHONDRIAL"/>
    <property type="match status" value="1"/>
</dbReference>
<protein>
    <recommendedName>
        <fullName evidence="4">coproporphyrinogen oxidase</fullName>
        <ecNumber evidence="4">1.3.3.3</ecNumber>
    </recommendedName>
</protein>
<evidence type="ECO:0000256" key="2">
    <source>
        <dbReference type="ARBA" id="ARBA00010644"/>
    </source>
</evidence>
<name>I0KB11_9BACT</name>
<dbReference type="AlphaFoldDB" id="I0KB11"/>
<keyword evidence="10" id="KW-1185">Reference proteome</keyword>
<dbReference type="eggNOG" id="COG0408">
    <property type="taxonomic scope" value="Bacteria"/>
</dbReference>
<dbReference type="PROSITE" id="PS01021">
    <property type="entry name" value="COPROGEN_OXIDASE"/>
    <property type="match status" value="1"/>
</dbReference>
<dbReference type="InterPro" id="IPR018375">
    <property type="entry name" value="Coprogen_oxidase_CS"/>
</dbReference>
<dbReference type="PIRSF" id="PIRSF000166">
    <property type="entry name" value="Coproporphyri_ox"/>
    <property type="match status" value="1"/>
</dbReference>
<dbReference type="InterPro" id="IPR036406">
    <property type="entry name" value="Coprogen_oxidase_aer_sf"/>
</dbReference>
<dbReference type="NCBIfam" id="NF003727">
    <property type="entry name" value="PRK05330.1"/>
    <property type="match status" value="1"/>
</dbReference>
<comment type="subunit">
    <text evidence="3">Homodimer.</text>
</comment>
<evidence type="ECO:0000256" key="8">
    <source>
        <dbReference type="SAM" id="MobiDB-lite"/>
    </source>
</evidence>
<evidence type="ECO:0000256" key="3">
    <source>
        <dbReference type="ARBA" id="ARBA00011738"/>
    </source>
</evidence>
<evidence type="ECO:0000256" key="7">
    <source>
        <dbReference type="ARBA" id="ARBA00023244"/>
    </source>
</evidence>
<feature type="region of interest" description="Disordered" evidence="8">
    <location>
        <begin position="32"/>
        <end position="51"/>
    </location>
</feature>
<keyword evidence="7" id="KW-0627">Porphyrin biosynthesis</keyword>
<comment type="pathway">
    <text evidence="1">Porphyrin-containing compound metabolism; protoporphyrin-IX biosynthesis; protoporphyrinogen-IX from coproporphyrinogen-III (O2 route): step 1/1.</text>
</comment>
<dbReference type="InterPro" id="IPR001260">
    <property type="entry name" value="Coprogen_oxidase_aer"/>
</dbReference>
<evidence type="ECO:0000256" key="4">
    <source>
        <dbReference type="ARBA" id="ARBA00012869"/>
    </source>
</evidence>
<evidence type="ECO:0000256" key="5">
    <source>
        <dbReference type="ARBA" id="ARBA00023002"/>
    </source>
</evidence>
<dbReference type="GO" id="GO:0006782">
    <property type="term" value="P:protoporphyrinogen IX biosynthetic process"/>
    <property type="evidence" value="ECO:0007669"/>
    <property type="project" value="TreeGrafter"/>
</dbReference>
<evidence type="ECO:0000313" key="9">
    <source>
        <dbReference type="EMBL" id="CCH01314.1"/>
    </source>
</evidence>
<evidence type="ECO:0000256" key="6">
    <source>
        <dbReference type="ARBA" id="ARBA00023133"/>
    </source>
</evidence>
<dbReference type="OrthoDB" id="9777553at2"/>
<dbReference type="RefSeq" id="WP_015332413.1">
    <property type="nucleotide sequence ID" value="NC_020054.1"/>
</dbReference>
<evidence type="ECO:0000313" key="10">
    <source>
        <dbReference type="Proteomes" id="UP000011058"/>
    </source>
</evidence>
<dbReference type="PATRIC" id="fig|1166018.3.peg.5081"/>
<reference evidence="9 10" key="1">
    <citation type="journal article" date="2012" name="J. Bacteriol.">
        <title>Genome Sequence of Fibrella aestuarina BUZ 2T, a Filamentous Marine Bacterium.</title>
        <authorList>
            <person name="Filippini M."/>
            <person name="Qi W."/>
            <person name="Blom J."/>
            <person name="Goesmann A."/>
            <person name="Smits T.H."/>
            <person name="Bagheri H.C."/>
        </authorList>
    </citation>
    <scope>NUCLEOTIDE SEQUENCE [LARGE SCALE GENOMIC DNA]</scope>
    <source>
        <strain evidence="10">BUZ 2T</strain>
    </source>
</reference>
<dbReference type="STRING" id="1166018.FAES_3306"/>
<keyword evidence="6" id="KW-0350">Heme biosynthesis</keyword>
<gene>
    <name evidence="9" type="ORF">FAES_3306</name>
</gene>
<accession>I0KB11</accession>
<dbReference type="PANTHER" id="PTHR10755:SF0">
    <property type="entry name" value="OXYGEN-DEPENDENT COPROPORPHYRINOGEN-III OXIDASE, MITOCHONDRIAL"/>
    <property type="match status" value="1"/>
</dbReference>
<dbReference type="Gene3D" id="3.40.1500.10">
    <property type="entry name" value="Coproporphyrinogen III oxidase, aerobic"/>
    <property type="match status" value="1"/>
</dbReference>
<sequence length="305" mass="35069">MEQPTRDQITTYLQGLQDRICQALEAADGTGRFREDQWQRPGGGGGRSRTLSEGTVIEKGGVGFSAVHGEASAATLRQLNLTDQPTDAPPTFYATGVSIVLHPRNPRVPIIHMNIRYFEMSTGQYWFGGGIDLTPHYVVPDDARWFHEQLKTVCDHHNPAYYPKFKTWADDYFFIPHRQETRGIGGIFFDYLTETDTTNKAELMAFWQGVGEAFAPIYTHFMQQNRDLPYTEREQRWQGLRRGRYVEFNLVWDRGTKFGLETNGRTESILMSMPPMANWIYDYQPEPDSPEADTLAWLRKGVDWV</sequence>
<dbReference type="Pfam" id="PF01218">
    <property type="entry name" value="Coprogen_oxidas"/>
    <property type="match status" value="1"/>
</dbReference>